<sequence length="66" mass="7706">MERIFHDEKRIQKSVQAFAGCHEESLYGRGYSGRGDIVELQFPPQSEAHMQFHPEKIRPDFIITSE</sequence>
<accession>A0ABN6QIJ9</accession>
<evidence type="ECO:0000313" key="1">
    <source>
        <dbReference type="EMBL" id="BDL43155.1"/>
    </source>
</evidence>
<keyword evidence="2" id="KW-1185">Reference proteome</keyword>
<reference evidence="1" key="1">
    <citation type="submission" date="2022-06" db="EMBL/GenBank/DDBJ databases">
        <title>Akkermansia biwalacus sp. nov., an anaerobic mucin-degrading bacterium isolated from human intestine.</title>
        <authorList>
            <person name="Kobayashi Y."/>
            <person name="Inoue S."/>
            <person name="Kawahara T."/>
            <person name="Kohda N."/>
        </authorList>
    </citation>
    <scope>NUCLEOTIDE SEQUENCE</scope>
    <source>
        <strain evidence="1">WON2089</strain>
    </source>
</reference>
<protein>
    <submittedName>
        <fullName evidence="1">Uncharacterized protein</fullName>
    </submittedName>
</protein>
<dbReference type="EMBL" id="AP025943">
    <property type="protein sequence ID" value="BDL43155.1"/>
    <property type="molecule type" value="Genomic_DNA"/>
</dbReference>
<gene>
    <name evidence="1" type="ORF">Abiwalacus_07290</name>
</gene>
<proteinExistence type="predicted"/>
<dbReference type="Proteomes" id="UP001062263">
    <property type="component" value="Chromosome"/>
</dbReference>
<evidence type="ECO:0000313" key="2">
    <source>
        <dbReference type="Proteomes" id="UP001062263"/>
    </source>
</evidence>
<name>A0ABN6QIJ9_9BACT</name>
<organism evidence="1 2">
    <name type="scientific">Akkermansia biwaensis</name>
    <dbReference type="NCBI Taxonomy" id="2946555"/>
    <lineage>
        <taxon>Bacteria</taxon>
        <taxon>Pseudomonadati</taxon>
        <taxon>Verrucomicrobiota</taxon>
        <taxon>Verrucomicrobiia</taxon>
        <taxon>Verrucomicrobiales</taxon>
        <taxon>Akkermansiaceae</taxon>
        <taxon>Akkermansia</taxon>
    </lineage>
</organism>